<reference evidence="2 3" key="1">
    <citation type="journal article" date="2018" name="PLoS Genet.">
        <title>Population sequencing reveals clonal diversity and ancestral inbreeding in the grapevine cultivar Chardonnay.</title>
        <authorList>
            <person name="Roach M.J."/>
            <person name="Johnson D.L."/>
            <person name="Bohlmann J."/>
            <person name="van Vuuren H.J."/>
            <person name="Jones S.J."/>
            <person name="Pretorius I.S."/>
            <person name="Schmidt S.A."/>
            <person name="Borneman A.R."/>
        </authorList>
    </citation>
    <scope>NUCLEOTIDE SEQUENCE [LARGE SCALE GENOMIC DNA]</scope>
    <source>
        <strain evidence="3">cv. Chardonnay</strain>
        <tissue evidence="2">Leaf</tissue>
    </source>
</reference>
<feature type="region of interest" description="Disordered" evidence="1">
    <location>
        <begin position="50"/>
        <end position="75"/>
    </location>
</feature>
<gene>
    <name evidence="2" type="ORF">CK203_082607</name>
</gene>
<dbReference type="EMBL" id="QGNW01002183">
    <property type="protein sequence ID" value="RVW23910.1"/>
    <property type="molecule type" value="Genomic_DNA"/>
</dbReference>
<proteinExistence type="predicted"/>
<evidence type="ECO:0000313" key="2">
    <source>
        <dbReference type="EMBL" id="RVW23910.1"/>
    </source>
</evidence>
<accession>A0A438CL25</accession>
<name>A0A438CL25_VITVI</name>
<feature type="compositionally biased region" description="Basic and acidic residues" evidence="1">
    <location>
        <begin position="57"/>
        <end position="75"/>
    </location>
</feature>
<evidence type="ECO:0000313" key="3">
    <source>
        <dbReference type="Proteomes" id="UP000288805"/>
    </source>
</evidence>
<sequence length="75" mass="8816">MEKMKKKNMEFCFTFFFFSCGQPNFPQRKSGGERDPLILVRKRPQWGVLLAGEPPDEVQHHQHGQLEGEDKMPLR</sequence>
<comment type="caution">
    <text evidence="2">The sequence shown here is derived from an EMBL/GenBank/DDBJ whole genome shotgun (WGS) entry which is preliminary data.</text>
</comment>
<dbReference type="Proteomes" id="UP000288805">
    <property type="component" value="Unassembled WGS sequence"/>
</dbReference>
<evidence type="ECO:0000256" key="1">
    <source>
        <dbReference type="SAM" id="MobiDB-lite"/>
    </source>
</evidence>
<organism evidence="2 3">
    <name type="scientific">Vitis vinifera</name>
    <name type="common">Grape</name>
    <dbReference type="NCBI Taxonomy" id="29760"/>
    <lineage>
        <taxon>Eukaryota</taxon>
        <taxon>Viridiplantae</taxon>
        <taxon>Streptophyta</taxon>
        <taxon>Embryophyta</taxon>
        <taxon>Tracheophyta</taxon>
        <taxon>Spermatophyta</taxon>
        <taxon>Magnoliopsida</taxon>
        <taxon>eudicotyledons</taxon>
        <taxon>Gunneridae</taxon>
        <taxon>Pentapetalae</taxon>
        <taxon>rosids</taxon>
        <taxon>Vitales</taxon>
        <taxon>Vitaceae</taxon>
        <taxon>Viteae</taxon>
        <taxon>Vitis</taxon>
    </lineage>
</organism>
<dbReference type="AlphaFoldDB" id="A0A438CL25"/>
<protein>
    <submittedName>
        <fullName evidence="2">Uncharacterized protein</fullName>
    </submittedName>
</protein>